<protein>
    <submittedName>
        <fullName evidence="1">Peptidoglycan-associated protein-like protein</fullName>
    </submittedName>
</protein>
<dbReference type="EMBL" id="MT774400">
    <property type="protein sequence ID" value="QOR57098.1"/>
    <property type="molecule type" value="Genomic_DNA"/>
</dbReference>
<dbReference type="GeneID" id="65131028"/>
<evidence type="ECO:0000313" key="2">
    <source>
        <dbReference type="Proteomes" id="UP000593850"/>
    </source>
</evidence>
<dbReference type="Proteomes" id="UP000593850">
    <property type="component" value="Segment"/>
</dbReference>
<evidence type="ECO:0000313" key="1">
    <source>
        <dbReference type="EMBL" id="QOR57098.1"/>
    </source>
</evidence>
<dbReference type="KEGG" id="vg:65131028"/>
<sequence>MRERVKYRRKSYTVADFYTNYKKSIDPNTLYDVDLKTYKAIVTDYFKYIRDEIMYNCKEFKLPCRLGTLQVIKHLPKEFSGKSLRWDWKATKEIGKPVYLLNEHCGGWKYRFHWSKKNCLLTNKGKYLFIASRENKRTLAQIIFNKLKDYPEL</sequence>
<proteinExistence type="predicted"/>
<name>A0A7M1RRZ9_9CAUD</name>
<reference evidence="1 2" key="1">
    <citation type="submission" date="2020-07" db="EMBL/GenBank/DDBJ databases">
        <title>Taxonomic proposal: Crassvirales, a new order of highly abundant and diverse bacterial viruses.</title>
        <authorList>
            <person name="Shkoporov A.N."/>
            <person name="Stockdale S.R."/>
            <person name="Guerin E."/>
            <person name="Ross R.P."/>
            <person name="Hill C."/>
        </authorList>
    </citation>
    <scope>NUCLEOTIDE SEQUENCE [LARGE SCALE GENOMIC DNA]</scope>
</reference>
<keyword evidence="2" id="KW-1185">Reference proteome</keyword>
<dbReference type="RefSeq" id="YP_010112550.1">
    <property type="nucleotide sequence ID" value="NC_055893.1"/>
</dbReference>
<accession>A0A7M1RRZ9</accession>
<organism evidence="1 2">
    <name type="scientific">uncultured phage cr4_1</name>
    <dbReference type="NCBI Taxonomy" id="2772084"/>
    <lineage>
        <taxon>Viruses</taxon>
        <taxon>Duplodnaviria</taxon>
        <taxon>Heunggongvirae</taxon>
        <taxon>Uroviricota</taxon>
        <taxon>Caudoviricetes</taxon>
        <taxon>Crassvirales</taxon>
        <taxon>Suoliviridae</taxon>
        <taxon>Loutivirinae</taxon>
        <taxon>Buorbuivirus</taxon>
        <taxon>Buorbuivirus hominis</taxon>
    </lineage>
</organism>